<evidence type="ECO:0000256" key="1">
    <source>
        <dbReference type="ARBA" id="ARBA00001974"/>
    </source>
</evidence>
<evidence type="ECO:0000256" key="5">
    <source>
        <dbReference type="ARBA" id="ARBA00023002"/>
    </source>
</evidence>
<feature type="binding site" evidence="6">
    <location>
        <begin position="46"/>
        <end position="47"/>
    </location>
    <ligand>
        <name>FAD</name>
        <dbReference type="ChEBI" id="CHEBI:57692"/>
    </ligand>
</feature>
<evidence type="ECO:0000256" key="4">
    <source>
        <dbReference type="ARBA" id="ARBA00022827"/>
    </source>
</evidence>
<gene>
    <name evidence="8" type="ORF">yc1106_07715</name>
</gene>
<proteinExistence type="inferred from homology"/>
<dbReference type="VEuPathDB" id="FungiDB:yc1106_07715"/>
<dbReference type="SUPFAM" id="SSF54373">
    <property type="entry name" value="FAD-linked reductases, C-terminal domain"/>
    <property type="match status" value="1"/>
</dbReference>
<dbReference type="Gene3D" id="3.30.9.10">
    <property type="entry name" value="D-Amino Acid Oxidase, subunit A, domain 2"/>
    <property type="match status" value="1"/>
</dbReference>
<evidence type="ECO:0000259" key="7">
    <source>
        <dbReference type="Pfam" id="PF01266"/>
    </source>
</evidence>
<dbReference type="GO" id="GO:0003884">
    <property type="term" value="F:D-amino-acid oxidase activity"/>
    <property type="evidence" value="ECO:0007669"/>
    <property type="project" value="InterPro"/>
</dbReference>
<dbReference type="PANTHER" id="PTHR11530:SF11">
    <property type="entry name" value="D-ASPARTATE OXIDASE"/>
    <property type="match status" value="1"/>
</dbReference>
<dbReference type="InterPro" id="IPR006181">
    <property type="entry name" value="D-amino_acid_oxidase_CS"/>
</dbReference>
<feature type="binding site" evidence="6">
    <location>
        <position position="220"/>
    </location>
    <ligand>
        <name>D-dopa</name>
        <dbReference type="ChEBI" id="CHEBI:149689"/>
    </ligand>
</feature>
<dbReference type="GO" id="GO:0071949">
    <property type="term" value="F:FAD binding"/>
    <property type="evidence" value="ECO:0007669"/>
    <property type="project" value="InterPro"/>
</dbReference>
<dbReference type="EMBL" id="CP089279">
    <property type="protein sequence ID" value="USP80441.1"/>
    <property type="molecule type" value="Genomic_DNA"/>
</dbReference>
<keyword evidence="5" id="KW-0560">Oxidoreductase</keyword>
<dbReference type="Gene3D" id="3.40.50.720">
    <property type="entry name" value="NAD(P)-binding Rossmann-like Domain"/>
    <property type="match status" value="1"/>
</dbReference>
<evidence type="ECO:0000313" key="9">
    <source>
        <dbReference type="Proteomes" id="UP001056012"/>
    </source>
</evidence>
<sequence length="351" mass="38347">MQDSIVVVGSGVIGLDVALILAENGYGDQTTIVAEHLPGDTSINYTSPWAGANFSAISGSDKNALIWDKAGYKRLMKLADTHGPIAAISKTQSFEFWDEKPPEQKLRSLASYLEDFTVLPSHELLPGVEYGISFTTVTINAPQHIQYLKRQLEERGVKFLRRKLEHLHSAFLSEHTKVVFNCTGNGARHLPGVQDEKCFPVRGQILLARAPQIKKNAMRHGKDYETYIIPRPFSNGNVILGGFMQKGNSTGDTFSHEADSIWKRTVTLEPSLDVPETEILASFAGLRPGRLGGARIEKEAHSDGRIIIHNYGAGGTGYQAGLGMAMEAVELALPFLKDSIGSVNSMSKAKL</sequence>
<dbReference type="GO" id="GO:0019478">
    <property type="term" value="P:D-amino acid catabolic process"/>
    <property type="evidence" value="ECO:0007669"/>
    <property type="project" value="TreeGrafter"/>
</dbReference>
<dbReference type="AlphaFoldDB" id="A0A9Q8ZC42"/>
<evidence type="ECO:0000256" key="2">
    <source>
        <dbReference type="ARBA" id="ARBA00006730"/>
    </source>
</evidence>
<keyword evidence="9" id="KW-1185">Reference proteome</keyword>
<dbReference type="PANTHER" id="PTHR11530">
    <property type="entry name" value="D-AMINO ACID OXIDASE"/>
    <property type="match status" value="1"/>
</dbReference>
<feature type="domain" description="FAD dependent oxidoreductase" evidence="7">
    <location>
        <begin position="5"/>
        <end position="331"/>
    </location>
</feature>
<feature type="binding site" evidence="6">
    <location>
        <position position="183"/>
    </location>
    <ligand>
        <name>FAD</name>
        <dbReference type="ChEBI" id="CHEBI:57692"/>
    </ligand>
</feature>
<evidence type="ECO:0000256" key="6">
    <source>
        <dbReference type="PIRSR" id="PIRSR000189-1"/>
    </source>
</evidence>
<dbReference type="Proteomes" id="UP001056012">
    <property type="component" value="Chromosome 6"/>
</dbReference>
<dbReference type="SUPFAM" id="SSF51971">
    <property type="entry name" value="Nucleotide-binding domain"/>
    <property type="match status" value="1"/>
</dbReference>
<accession>A0A9Q8ZC42</accession>
<feature type="binding site" evidence="6">
    <location>
        <position position="315"/>
    </location>
    <ligand>
        <name>D-dopa</name>
        <dbReference type="ChEBI" id="CHEBI:149689"/>
    </ligand>
</feature>
<comment type="cofactor">
    <cofactor evidence="1 6">
        <name>FAD</name>
        <dbReference type="ChEBI" id="CHEBI:57692"/>
    </cofactor>
</comment>
<comment type="similarity">
    <text evidence="2">Belongs to the DAMOX/DASOX family.</text>
</comment>
<keyword evidence="4 6" id="KW-0274">FAD</keyword>
<dbReference type="GO" id="GO:0005737">
    <property type="term" value="C:cytoplasm"/>
    <property type="evidence" value="ECO:0007669"/>
    <property type="project" value="TreeGrafter"/>
</dbReference>
<organism evidence="8 9">
    <name type="scientific">Curvularia clavata</name>
    <dbReference type="NCBI Taxonomy" id="95742"/>
    <lineage>
        <taxon>Eukaryota</taxon>
        <taxon>Fungi</taxon>
        <taxon>Dikarya</taxon>
        <taxon>Ascomycota</taxon>
        <taxon>Pezizomycotina</taxon>
        <taxon>Dothideomycetes</taxon>
        <taxon>Pleosporomycetidae</taxon>
        <taxon>Pleosporales</taxon>
        <taxon>Pleosporineae</taxon>
        <taxon>Pleosporaceae</taxon>
        <taxon>Curvularia</taxon>
    </lineage>
</organism>
<evidence type="ECO:0000313" key="8">
    <source>
        <dbReference type="EMBL" id="USP80441.1"/>
    </source>
</evidence>
<dbReference type="OrthoDB" id="2015447at2759"/>
<protein>
    <submittedName>
        <fullName evidence="8">D-amino-acid oxidase</fullName>
    </submittedName>
</protein>
<keyword evidence="3" id="KW-0285">Flavoprotein</keyword>
<dbReference type="PROSITE" id="PS00677">
    <property type="entry name" value="DAO"/>
    <property type="match status" value="1"/>
</dbReference>
<evidence type="ECO:0000256" key="3">
    <source>
        <dbReference type="ARBA" id="ARBA00022630"/>
    </source>
</evidence>
<feature type="binding site" evidence="6">
    <location>
        <position position="287"/>
    </location>
    <ligand>
        <name>D-dopa</name>
        <dbReference type="ChEBI" id="CHEBI:149689"/>
    </ligand>
</feature>
<reference evidence="8" key="1">
    <citation type="submission" date="2021-12" db="EMBL/GenBank/DDBJ databases">
        <title>Curvularia clavata genome.</title>
        <authorList>
            <person name="Cao Y."/>
        </authorList>
    </citation>
    <scope>NUCLEOTIDE SEQUENCE</scope>
    <source>
        <strain evidence="8">Yc1106</strain>
    </source>
</reference>
<dbReference type="InterPro" id="IPR006076">
    <property type="entry name" value="FAD-dep_OxRdtase"/>
</dbReference>
<dbReference type="Pfam" id="PF01266">
    <property type="entry name" value="DAO"/>
    <property type="match status" value="1"/>
</dbReference>
<dbReference type="PIRSF" id="PIRSF000189">
    <property type="entry name" value="D-aa_oxidase"/>
    <property type="match status" value="1"/>
</dbReference>
<feature type="binding site" evidence="6">
    <location>
        <position position="227"/>
    </location>
    <ligand>
        <name>D-dopa</name>
        <dbReference type="ChEBI" id="CHEBI:149689"/>
    </ligand>
</feature>
<dbReference type="InterPro" id="IPR023209">
    <property type="entry name" value="DAO"/>
</dbReference>
<name>A0A9Q8ZC42_CURCL</name>